<evidence type="ECO:0000256" key="2">
    <source>
        <dbReference type="ARBA" id="ARBA00013064"/>
    </source>
</evidence>
<organism evidence="5 6">
    <name type="scientific">Moheibacter stercoris</name>
    <dbReference type="NCBI Taxonomy" id="1628251"/>
    <lineage>
        <taxon>Bacteria</taxon>
        <taxon>Pseudomonadati</taxon>
        <taxon>Bacteroidota</taxon>
        <taxon>Flavobacteriia</taxon>
        <taxon>Flavobacteriales</taxon>
        <taxon>Weeksellaceae</taxon>
        <taxon>Moheibacter</taxon>
    </lineage>
</organism>
<dbReference type="InterPro" id="IPR016667">
    <property type="entry name" value="Caps_polysacc_synth_CpsB/CapC"/>
</dbReference>
<accession>A0ABV2LX06</accession>
<evidence type="ECO:0000313" key="6">
    <source>
        <dbReference type="Proteomes" id="UP001549146"/>
    </source>
</evidence>
<evidence type="ECO:0000256" key="3">
    <source>
        <dbReference type="ARBA" id="ARBA00022801"/>
    </source>
</evidence>
<name>A0ABV2LX06_9FLAO</name>
<dbReference type="InterPro" id="IPR016195">
    <property type="entry name" value="Pol/histidinol_Pase-like"/>
</dbReference>
<dbReference type="EMBL" id="JBEPMO010000030">
    <property type="protein sequence ID" value="MET3733091.1"/>
    <property type="molecule type" value="Genomic_DNA"/>
</dbReference>
<keyword evidence="6" id="KW-1185">Reference proteome</keyword>
<proteinExistence type="inferred from homology"/>
<dbReference type="PANTHER" id="PTHR39181:SF1">
    <property type="entry name" value="TYROSINE-PROTEIN PHOSPHATASE YWQE"/>
    <property type="match status" value="1"/>
</dbReference>
<keyword evidence="3" id="KW-0378">Hydrolase</keyword>
<evidence type="ECO:0000313" key="5">
    <source>
        <dbReference type="EMBL" id="MET3733091.1"/>
    </source>
</evidence>
<dbReference type="Proteomes" id="UP001549146">
    <property type="component" value="Unassembled WGS sequence"/>
</dbReference>
<dbReference type="SUPFAM" id="SSF89550">
    <property type="entry name" value="PHP domain-like"/>
    <property type="match status" value="1"/>
</dbReference>
<dbReference type="Pfam" id="PF19567">
    <property type="entry name" value="CpsB_CapC"/>
    <property type="match status" value="1"/>
</dbReference>
<comment type="catalytic activity">
    <reaction evidence="4">
        <text>O-phospho-L-tyrosyl-[protein] + H2O = L-tyrosyl-[protein] + phosphate</text>
        <dbReference type="Rhea" id="RHEA:10684"/>
        <dbReference type="Rhea" id="RHEA-COMP:10136"/>
        <dbReference type="Rhea" id="RHEA-COMP:20101"/>
        <dbReference type="ChEBI" id="CHEBI:15377"/>
        <dbReference type="ChEBI" id="CHEBI:43474"/>
        <dbReference type="ChEBI" id="CHEBI:46858"/>
        <dbReference type="ChEBI" id="CHEBI:61978"/>
        <dbReference type="EC" id="3.1.3.48"/>
    </reaction>
</comment>
<dbReference type="EC" id="3.1.3.48" evidence="2"/>
<dbReference type="Gene3D" id="3.20.20.140">
    <property type="entry name" value="Metal-dependent hydrolases"/>
    <property type="match status" value="1"/>
</dbReference>
<comment type="similarity">
    <text evidence="1">Belongs to the metallo-dependent hydrolases superfamily. CpsB/CapC family.</text>
</comment>
<comment type="caution">
    <text evidence="5">The sequence shown here is derived from an EMBL/GenBank/DDBJ whole genome shotgun (WGS) entry which is preliminary data.</text>
</comment>
<dbReference type="PANTHER" id="PTHR39181">
    <property type="entry name" value="TYROSINE-PROTEIN PHOSPHATASE YWQE"/>
    <property type="match status" value="1"/>
</dbReference>
<evidence type="ECO:0000256" key="4">
    <source>
        <dbReference type="ARBA" id="ARBA00051722"/>
    </source>
</evidence>
<reference evidence="5 6" key="1">
    <citation type="submission" date="2024-06" db="EMBL/GenBank/DDBJ databases">
        <title>Genomic Encyclopedia of Type Strains, Phase IV (KMG-IV): sequencing the most valuable type-strain genomes for metagenomic binning, comparative biology and taxonomic classification.</title>
        <authorList>
            <person name="Goeker M."/>
        </authorList>
    </citation>
    <scope>NUCLEOTIDE SEQUENCE [LARGE SCALE GENOMIC DNA]</scope>
    <source>
        <strain evidence="5 6">DSM 29388</strain>
    </source>
</reference>
<gene>
    <name evidence="5" type="ORF">ABID46_002684</name>
</gene>
<protein>
    <recommendedName>
        <fullName evidence="2">protein-tyrosine-phosphatase</fullName>
        <ecNumber evidence="2">3.1.3.48</ecNumber>
    </recommendedName>
</protein>
<evidence type="ECO:0000256" key="1">
    <source>
        <dbReference type="ARBA" id="ARBA00005750"/>
    </source>
</evidence>
<sequence>MQDVWENSTENILQKFKEFQSKTLEIPEFTDIQIRIAAEYTLDENFLNLLQKNDILTLKDNKILIELPSMEMPLNLFDFIEVIQDKGFVPILAHPERYLGFHQNEGIYCKLKSAGCLFQVSLLSLSEYYNREVQNTALWLIRNNLIDFIGTDVHRVYQIEVLEEMLQKFGLIELIKPLIKNNRLLL</sequence>